<keyword evidence="2" id="KW-0274">FAD</keyword>
<accession>A0A4R6NA87</accession>
<reference evidence="4 5" key="1">
    <citation type="submission" date="2019-03" db="EMBL/GenBank/DDBJ databases">
        <title>Genomic Encyclopedia of Type Strains, Phase IV (KMG-IV): sequencing the most valuable type-strain genomes for metagenomic binning, comparative biology and taxonomic classification.</title>
        <authorList>
            <person name="Goeker M."/>
        </authorList>
    </citation>
    <scope>NUCLEOTIDE SEQUENCE [LARGE SCALE GENOMIC DNA]</scope>
    <source>
        <strain evidence="4 5">DSM 25082</strain>
    </source>
</reference>
<keyword evidence="1" id="KW-0285">Flavoprotein</keyword>
<dbReference type="PROSITE" id="PS51387">
    <property type="entry name" value="FAD_PCMH"/>
    <property type="match status" value="1"/>
</dbReference>
<dbReference type="InterPro" id="IPR016166">
    <property type="entry name" value="FAD-bd_PCMH"/>
</dbReference>
<dbReference type="GO" id="GO:0071949">
    <property type="term" value="F:FAD binding"/>
    <property type="evidence" value="ECO:0007669"/>
    <property type="project" value="InterPro"/>
</dbReference>
<dbReference type="InterPro" id="IPR006094">
    <property type="entry name" value="Oxid_FAD_bind_N"/>
</dbReference>
<evidence type="ECO:0000259" key="3">
    <source>
        <dbReference type="PROSITE" id="PS51387"/>
    </source>
</evidence>
<dbReference type="InterPro" id="IPR016169">
    <property type="entry name" value="FAD-bd_PCMH_sub2"/>
</dbReference>
<comment type="caution">
    <text evidence="4">The sequence shown here is derived from an EMBL/GenBank/DDBJ whole genome shotgun (WGS) entry which is preliminary data.</text>
</comment>
<organism evidence="4 5">
    <name type="scientific">Roseateles asaccharophilus</name>
    <dbReference type="NCBI Taxonomy" id="582607"/>
    <lineage>
        <taxon>Bacteria</taxon>
        <taxon>Pseudomonadati</taxon>
        <taxon>Pseudomonadota</taxon>
        <taxon>Betaproteobacteria</taxon>
        <taxon>Burkholderiales</taxon>
        <taxon>Sphaerotilaceae</taxon>
        <taxon>Roseateles</taxon>
    </lineage>
</organism>
<dbReference type="Pfam" id="PF01565">
    <property type="entry name" value="FAD_binding_4"/>
    <property type="match status" value="1"/>
</dbReference>
<evidence type="ECO:0000313" key="4">
    <source>
        <dbReference type="EMBL" id="TDP12659.1"/>
    </source>
</evidence>
<protein>
    <submittedName>
        <fullName evidence="4">Glycolate oxidase FAD binding subunit</fullName>
    </submittedName>
</protein>
<dbReference type="SUPFAM" id="SSF56176">
    <property type="entry name" value="FAD-binding/transporter-associated domain-like"/>
    <property type="match status" value="1"/>
</dbReference>
<evidence type="ECO:0000256" key="2">
    <source>
        <dbReference type="ARBA" id="ARBA00022827"/>
    </source>
</evidence>
<dbReference type="Proteomes" id="UP000295357">
    <property type="component" value="Unassembled WGS sequence"/>
</dbReference>
<dbReference type="InterPro" id="IPR036318">
    <property type="entry name" value="FAD-bd_PCMH-like_sf"/>
</dbReference>
<dbReference type="RefSeq" id="WP_133601605.1">
    <property type="nucleotide sequence ID" value="NZ_JAUFPJ010000005.1"/>
</dbReference>
<dbReference type="PANTHER" id="PTHR11748">
    <property type="entry name" value="D-LACTATE DEHYDROGENASE"/>
    <property type="match status" value="1"/>
</dbReference>
<dbReference type="EMBL" id="SNXE01000001">
    <property type="protein sequence ID" value="TDP12659.1"/>
    <property type="molecule type" value="Genomic_DNA"/>
</dbReference>
<proteinExistence type="predicted"/>
<gene>
    <name evidence="4" type="ORF">DFR39_101132</name>
</gene>
<dbReference type="InterPro" id="IPR016164">
    <property type="entry name" value="FAD-linked_Oxase-like_C"/>
</dbReference>
<dbReference type="GO" id="GO:0003824">
    <property type="term" value="F:catalytic activity"/>
    <property type="evidence" value="ECO:0007669"/>
    <property type="project" value="InterPro"/>
</dbReference>
<sequence length="362" mass="37793">MAGLTIADLQARVRQAAESGQALCLRGHGSKDFYGQEARGEPLSTLEFAGISAYEPSELVVTAKAGTPIAELEALLASQGQHLPFEPPRFGGRGTVGGMVAAGLSGPARASAGSVRDHVLGLTLINGRGEAMNFGGTVMKNVAGYDVSRLMTGALGVLGLIAEVSIKVLPLPVASATLRFEMEAAEALQALNRWGGKPLPLQASACWDGALILRLAGAEAAVAAAQRSLGGELIPQDLALPFWTGLRDQSDEFFLGAERAVQGGARLWRLSVPQTAPVLNLPGEQLIEWGGAQRWLTTPAADAQVREAAAAVGGHATLYRAADKAAGVFAPLSAPLMRIHRDLKKAFDPHAVFNPGRLYGDL</sequence>
<dbReference type="SUPFAM" id="SSF55103">
    <property type="entry name" value="FAD-linked oxidases, C-terminal domain"/>
    <property type="match status" value="1"/>
</dbReference>
<dbReference type="NCBIfam" id="NF008439">
    <property type="entry name" value="PRK11282.1"/>
    <property type="match status" value="1"/>
</dbReference>
<dbReference type="PANTHER" id="PTHR11748:SF103">
    <property type="entry name" value="GLYCOLATE OXIDASE SUBUNIT GLCE"/>
    <property type="match status" value="1"/>
</dbReference>
<evidence type="ECO:0000256" key="1">
    <source>
        <dbReference type="ARBA" id="ARBA00022630"/>
    </source>
</evidence>
<keyword evidence="5" id="KW-1185">Reference proteome</keyword>
<dbReference type="Gene3D" id="3.30.465.10">
    <property type="match status" value="1"/>
</dbReference>
<feature type="domain" description="FAD-binding PCMH-type" evidence="3">
    <location>
        <begin position="1"/>
        <end position="171"/>
    </location>
</feature>
<dbReference type="AlphaFoldDB" id="A0A4R6NA87"/>
<name>A0A4R6NA87_9BURK</name>
<evidence type="ECO:0000313" key="5">
    <source>
        <dbReference type="Proteomes" id="UP000295357"/>
    </source>
</evidence>
<dbReference type="OrthoDB" id="9811557at2"/>